<dbReference type="EMBL" id="CP133612">
    <property type="protein sequence ID" value="WMV08137.1"/>
    <property type="molecule type" value="Genomic_DNA"/>
</dbReference>
<sequence length="36" mass="4294">KKIFRYGIKETADRIAEKDIYGGNLRTVDPLTLRRW</sequence>
<dbReference type="AlphaFoldDB" id="A0AAF0T544"/>
<gene>
    <name evidence="1" type="ORF">MTR67_001522</name>
</gene>
<name>A0AAF0T544_SOLVR</name>
<organism evidence="1 2">
    <name type="scientific">Solanum verrucosum</name>
    <dbReference type="NCBI Taxonomy" id="315347"/>
    <lineage>
        <taxon>Eukaryota</taxon>
        <taxon>Viridiplantae</taxon>
        <taxon>Streptophyta</taxon>
        <taxon>Embryophyta</taxon>
        <taxon>Tracheophyta</taxon>
        <taxon>Spermatophyta</taxon>
        <taxon>Magnoliopsida</taxon>
        <taxon>eudicotyledons</taxon>
        <taxon>Gunneridae</taxon>
        <taxon>Pentapetalae</taxon>
        <taxon>asterids</taxon>
        <taxon>lamiids</taxon>
        <taxon>Solanales</taxon>
        <taxon>Solanaceae</taxon>
        <taxon>Solanoideae</taxon>
        <taxon>Solaneae</taxon>
        <taxon>Solanum</taxon>
    </lineage>
</organism>
<reference evidence="1" key="1">
    <citation type="submission" date="2023-08" db="EMBL/GenBank/DDBJ databases">
        <title>A de novo genome assembly of Solanum verrucosum Schlechtendal, a Mexican diploid species geographically isolated from the other diploid A-genome species in potato relatives.</title>
        <authorList>
            <person name="Hosaka K."/>
        </authorList>
    </citation>
    <scope>NUCLEOTIDE SEQUENCE</scope>
    <source>
        <tissue evidence="1">Young leaves</tissue>
    </source>
</reference>
<feature type="non-terminal residue" evidence="1">
    <location>
        <position position="1"/>
    </location>
</feature>
<accession>A0AAF0T544</accession>
<evidence type="ECO:0000313" key="2">
    <source>
        <dbReference type="Proteomes" id="UP001234989"/>
    </source>
</evidence>
<protein>
    <submittedName>
        <fullName evidence="1">Uncharacterized protein</fullName>
    </submittedName>
</protein>
<keyword evidence="2" id="KW-1185">Reference proteome</keyword>
<dbReference type="Proteomes" id="UP001234989">
    <property type="component" value="Chromosome 1"/>
</dbReference>
<proteinExistence type="predicted"/>
<evidence type="ECO:0000313" key="1">
    <source>
        <dbReference type="EMBL" id="WMV08137.1"/>
    </source>
</evidence>